<dbReference type="GO" id="GO:0043115">
    <property type="term" value="F:precorrin-2 dehydrogenase activity"/>
    <property type="evidence" value="ECO:0007669"/>
    <property type="project" value="UniProtKB-EC"/>
</dbReference>
<dbReference type="Proteomes" id="UP000479114">
    <property type="component" value="Chromosome"/>
</dbReference>
<dbReference type="InterPro" id="IPR028281">
    <property type="entry name" value="Sirohaem_synthase_central"/>
</dbReference>
<name>A0A6C0P6L2_9BACL</name>
<evidence type="ECO:0000259" key="7">
    <source>
        <dbReference type="Pfam" id="PF14824"/>
    </source>
</evidence>
<dbReference type="InterPro" id="IPR006367">
    <property type="entry name" value="Sirohaem_synthase_N"/>
</dbReference>
<dbReference type="GO" id="GO:0019354">
    <property type="term" value="P:siroheme biosynthetic process"/>
    <property type="evidence" value="ECO:0007669"/>
    <property type="project" value="UniProtKB-UniPathway"/>
</dbReference>
<dbReference type="GO" id="GO:0004325">
    <property type="term" value="F:ferrochelatase activity"/>
    <property type="evidence" value="ECO:0007669"/>
    <property type="project" value="InterPro"/>
</dbReference>
<accession>A0A6C0P6L2</accession>
<dbReference type="SUPFAM" id="SSF51735">
    <property type="entry name" value="NAD(P)-binding Rossmann-fold domains"/>
    <property type="match status" value="1"/>
</dbReference>
<dbReference type="PANTHER" id="PTHR35330">
    <property type="entry name" value="SIROHEME BIOSYNTHESIS PROTEIN MET8"/>
    <property type="match status" value="1"/>
</dbReference>
<dbReference type="EC" id="1.3.1.76" evidence="2"/>
<gene>
    <name evidence="8" type="ORF">GZH47_27380</name>
</gene>
<feature type="domain" description="Siroheme synthase central" evidence="7">
    <location>
        <begin position="121"/>
        <end position="148"/>
    </location>
</feature>
<dbReference type="SUPFAM" id="SSF75615">
    <property type="entry name" value="Siroheme synthase middle domains-like"/>
    <property type="match status" value="1"/>
</dbReference>
<comment type="pathway">
    <text evidence="1">Porphyrin-containing compound metabolism; siroheme biosynthesis; sirohydrochlorin from precorrin-2: step 1/1.</text>
</comment>
<dbReference type="Pfam" id="PF13241">
    <property type="entry name" value="NAD_binding_7"/>
    <property type="match status" value="1"/>
</dbReference>
<evidence type="ECO:0000313" key="8">
    <source>
        <dbReference type="EMBL" id="QHW34149.1"/>
    </source>
</evidence>
<dbReference type="Gene3D" id="1.10.8.610">
    <property type="entry name" value="SirC, precorrin-2 dehydrogenase, C-terminal helical domain-like"/>
    <property type="match status" value="1"/>
</dbReference>
<dbReference type="InterPro" id="IPR028161">
    <property type="entry name" value="Met8-like"/>
</dbReference>
<comment type="catalytic activity">
    <reaction evidence="6">
        <text>precorrin-2 + NAD(+) = sirohydrochlorin + NADH + 2 H(+)</text>
        <dbReference type="Rhea" id="RHEA:15613"/>
        <dbReference type="ChEBI" id="CHEBI:15378"/>
        <dbReference type="ChEBI" id="CHEBI:57540"/>
        <dbReference type="ChEBI" id="CHEBI:57945"/>
        <dbReference type="ChEBI" id="CHEBI:58351"/>
        <dbReference type="ChEBI" id="CHEBI:58827"/>
        <dbReference type="EC" id="1.3.1.76"/>
    </reaction>
</comment>
<keyword evidence="4" id="KW-0520">NAD</keyword>
<dbReference type="Pfam" id="PF14824">
    <property type="entry name" value="Sirohm_synth_M"/>
    <property type="match status" value="1"/>
</dbReference>
<dbReference type="RefSeq" id="WP_162644142.1">
    <property type="nucleotide sequence ID" value="NZ_CP048286.1"/>
</dbReference>
<dbReference type="UniPathway" id="UPA00262">
    <property type="reaction ID" value="UER00222"/>
</dbReference>
<reference evidence="8 9" key="1">
    <citation type="submission" date="2020-02" db="EMBL/GenBank/DDBJ databases">
        <title>Paenibacillus sp. nov., isolated from rhizosphere soil of tomato.</title>
        <authorList>
            <person name="Weon H.-Y."/>
            <person name="Lee S.A."/>
        </authorList>
    </citation>
    <scope>NUCLEOTIDE SEQUENCE [LARGE SCALE GENOMIC DNA]</scope>
    <source>
        <strain evidence="8 9">14171R-81</strain>
    </source>
</reference>
<evidence type="ECO:0000256" key="2">
    <source>
        <dbReference type="ARBA" id="ARBA00012400"/>
    </source>
</evidence>
<dbReference type="InterPro" id="IPR042518">
    <property type="entry name" value="SirC_C"/>
</dbReference>
<dbReference type="InterPro" id="IPR036291">
    <property type="entry name" value="NAD(P)-bd_dom_sf"/>
</dbReference>
<dbReference type="PANTHER" id="PTHR35330:SF1">
    <property type="entry name" value="SIROHEME BIOSYNTHESIS PROTEIN MET8"/>
    <property type="match status" value="1"/>
</dbReference>
<organism evidence="8 9">
    <name type="scientific">Paenibacillus rhizovicinus</name>
    <dbReference type="NCBI Taxonomy" id="2704463"/>
    <lineage>
        <taxon>Bacteria</taxon>
        <taxon>Bacillati</taxon>
        <taxon>Bacillota</taxon>
        <taxon>Bacilli</taxon>
        <taxon>Bacillales</taxon>
        <taxon>Paenibacillaceae</taxon>
        <taxon>Paenibacillus</taxon>
    </lineage>
</organism>
<evidence type="ECO:0000256" key="5">
    <source>
        <dbReference type="ARBA" id="ARBA00023244"/>
    </source>
</evidence>
<proteinExistence type="predicted"/>
<keyword evidence="3" id="KW-0560">Oxidoreductase</keyword>
<evidence type="ECO:0000256" key="4">
    <source>
        <dbReference type="ARBA" id="ARBA00023027"/>
    </source>
</evidence>
<evidence type="ECO:0000256" key="6">
    <source>
        <dbReference type="ARBA" id="ARBA00047561"/>
    </source>
</evidence>
<evidence type="ECO:0000313" key="9">
    <source>
        <dbReference type="Proteomes" id="UP000479114"/>
    </source>
</evidence>
<dbReference type="NCBIfam" id="TIGR01470">
    <property type="entry name" value="cysG_Nterm"/>
    <property type="match status" value="1"/>
</dbReference>
<keyword evidence="9" id="KW-1185">Reference proteome</keyword>
<evidence type="ECO:0000256" key="1">
    <source>
        <dbReference type="ARBA" id="ARBA00005010"/>
    </source>
</evidence>
<dbReference type="Gene3D" id="3.40.50.720">
    <property type="entry name" value="NAD(P)-binding Rossmann-like Domain"/>
    <property type="match status" value="1"/>
</dbReference>
<sequence>MAAYYPIMVRLSGKRCVVVGGGTVAERKVAALLEGGADEVIVVSPHATANLEELAAIGCIALWRREYQEQDSEGAFLLIAATNDRQLNSGIAAYADSRGLLVNTADLGETGSFITPSVVRRGELVIALTTGGASPALTALLKRRLAEQYGPAYGAFIDRLHALRKRVLAEVGDSELRAAVLRLAAEELPTEPGQETIEGGGGKVADAASDFEIEQWMIRLLQAAERGR</sequence>
<keyword evidence="5" id="KW-0627">Porphyrin biosynthesis</keyword>
<protein>
    <recommendedName>
        <fullName evidence="2">precorrin-2 dehydrogenase</fullName>
        <ecNumber evidence="2">1.3.1.76</ecNumber>
    </recommendedName>
</protein>
<dbReference type="EMBL" id="CP048286">
    <property type="protein sequence ID" value="QHW34149.1"/>
    <property type="molecule type" value="Genomic_DNA"/>
</dbReference>
<evidence type="ECO:0000256" key="3">
    <source>
        <dbReference type="ARBA" id="ARBA00023002"/>
    </source>
</evidence>
<dbReference type="AlphaFoldDB" id="A0A6C0P6L2"/>
<dbReference type="KEGG" id="prz:GZH47_27380"/>